<feature type="domain" description="Thiamine pyrophosphate enzyme TPP-binding" evidence="4">
    <location>
        <begin position="232"/>
        <end position="343"/>
    </location>
</feature>
<dbReference type="InterPro" id="IPR051818">
    <property type="entry name" value="TPP_dependent_decarboxylase"/>
</dbReference>
<dbReference type="InterPro" id="IPR000399">
    <property type="entry name" value="TPP-bd_CS"/>
</dbReference>
<dbReference type="Gene3D" id="3.40.50.970">
    <property type="match status" value="2"/>
</dbReference>
<dbReference type="GO" id="GO:0033980">
    <property type="term" value="F:phosphonopyruvate decarboxylase activity"/>
    <property type="evidence" value="ECO:0007669"/>
    <property type="project" value="UniProtKB-EC"/>
</dbReference>
<gene>
    <name evidence="6" type="primary">aepY</name>
    <name evidence="6" type="ORF">V3851_19855</name>
</gene>
<organism evidence="6 7">
    <name type="scientific">Paenibacillus haidiansis</name>
    <dbReference type="NCBI Taxonomy" id="1574488"/>
    <lineage>
        <taxon>Bacteria</taxon>
        <taxon>Bacillati</taxon>
        <taxon>Bacillota</taxon>
        <taxon>Bacilli</taxon>
        <taxon>Bacillales</taxon>
        <taxon>Paenibacillaceae</taxon>
        <taxon>Paenibacillus</taxon>
    </lineage>
</organism>
<evidence type="ECO:0000256" key="1">
    <source>
        <dbReference type="ARBA" id="ARBA00022793"/>
    </source>
</evidence>
<proteinExistence type="predicted"/>
<evidence type="ECO:0000313" key="6">
    <source>
        <dbReference type="EMBL" id="MEF2968089.1"/>
    </source>
</evidence>
<feature type="domain" description="Thiamine pyrophosphate enzyme N-terminal TPP-binding" evidence="5">
    <location>
        <begin position="8"/>
        <end position="112"/>
    </location>
</feature>
<keyword evidence="2" id="KW-0786">Thiamine pyrophosphate</keyword>
<evidence type="ECO:0000259" key="4">
    <source>
        <dbReference type="Pfam" id="PF02775"/>
    </source>
</evidence>
<dbReference type="Pfam" id="PF02775">
    <property type="entry name" value="TPP_enzyme_C"/>
    <property type="match status" value="1"/>
</dbReference>
<evidence type="ECO:0000256" key="2">
    <source>
        <dbReference type="ARBA" id="ARBA00023052"/>
    </source>
</evidence>
<dbReference type="PANTHER" id="PTHR42818">
    <property type="entry name" value="SULFOPYRUVATE DECARBOXYLASE SUBUNIT ALPHA"/>
    <property type="match status" value="1"/>
</dbReference>
<dbReference type="PANTHER" id="PTHR42818:SF1">
    <property type="entry name" value="SULFOPYRUVATE DECARBOXYLASE"/>
    <property type="match status" value="1"/>
</dbReference>
<dbReference type="EC" id="4.1.1.82" evidence="6"/>
<sequence length="379" mass="42086">MPINTKLFGDRLKKMGFNFYSGVPCSFLQNLINYAINDCEYIMAANEGDAVAVCAGAYLGGRKSVFLCQNSGLTNAISPLTSLNYTFRIPVLGFVSLRGESGLKDEPQHELMGQITTDLLDVMRINWAFLSHEIEEAMIQLVTANEFIESGESFFFVVKKGTFEKELLLEQRIEIPLNERKITRSHEDQFPKRSEVLSEITRLTKKLDINLATTGLTGRELYEVGDLPNNLYMVGSMGAVSSLGLGLALSSPKSNVVVIDGDGSFLMRMGAIATNAYYKPSNMFHLLLDNNAHESTGGQKTVSGGIDFISLAADVGYSNSIYIHNLDELIVELNRWKSNKGLTFAYIKIFPGTVENLGRPRIKPYEVKERLIQHLKGEV</sequence>
<evidence type="ECO:0000259" key="5">
    <source>
        <dbReference type="Pfam" id="PF02776"/>
    </source>
</evidence>
<reference evidence="6 7" key="1">
    <citation type="submission" date="2024-02" db="EMBL/GenBank/DDBJ databases">
        <title>A nitrogen-fixing paenibacillus bacterium.</title>
        <authorList>
            <person name="Zhang W.L."/>
            <person name="Chen S.F."/>
        </authorList>
    </citation>
    <scope>NUCLEOTIDE SEQUENCE [LARGE SCALE GENOMIC DNA]</scope>
    <source>
        <strain evidence="6 7">M1</strain>
    </source>
</reference>
<keyword evidence="1" id="KW-0210">Decarboxylase</keyword>
<dbReference type="InterPro" id="IPR029061">
    <property type="entry name" value="THDP-binding"/>
</dbReference>
<dbReference type="PROSITE" id="PS00187">
    <property type="entry name" value="TPP_ENZYMES"/>
    <property type="match status" value="1"/>
</dbReference>
<dbReference type="InterPro" id="IPR017684">
    <property type="entry name" value="Phosphono-pyrv_decarboxylase"/>
</dbReference>
<dbReference type="NCBIfam" id="TIGR03297">
    <property type="entry name" value="Ppyr-DeCO2ase"/>
    <property type="match status" value="1"/>
</dbReference>
<dbReference type="EMBL" id="JAZHPZ010000012">
    <property type="protein sequence ID" value="MEF2968089.1"/>
    <property type="molecule type" value="Genomic_DNA"/>
</dbReference>
<evidence type="ECO:0000313" key="7">
    <source>
        <dbReference type="Proteomes" id="UP001306950"/>
    </source>
</evidence>
<dbReference type="SUPFAM" id="SSF52518">
    <property type="entry name" value="Thiamin diphosphate-binding fold (THDP-binding)"/>
    <property type="match status" value="2"/>
</dbReference>
<dbReference type="Pfam" id="PF02776">
    <property type="entry name" value="TPP_enzyme_N"/>
    <property type="match status" value="1"/>
</dbReference>
<keyword evidence="7" id="KW-1185">Reference proteome</keyword>
<name>A0ABU7VWE4_9BACL</name>
<dbReference type="Proteomes" id="UP001306950">
    <property type="component" value="Unassembled WGS sequence"/>
</dbReference>
<dbReference type="InterPro" id="IPR012001">
    <property type="entry name" value="Thiamin_PyroP_enz_TPP-bd_dom"/>
</dbReference>
<dbReference type="CDD" id="cd07035">
    <property type="entry name" value="TPP_PYR_POX_like"/>
    <property type="match status" value="1"/>
</dbReference>
<keyword evidence="3 6" id="KW-0456">Lyase</keyword>
<dbReference type="InterPro" id="IPR011766">
    <property type="entry name" value="TPP_enzyme_TPP-bd"/>
</dbReference>
<comment type="caution">
    <text evidence="6">The sequence shown here is derived from an EMBL/GenBank/DDBJ whole genome shotgun (WGS) entry which is preliminary data.</text>
</comment>
<accession>A0ABU7VWE4</accession>
<dbReference type="RefSeq" id="WP_331848302.1">
    <property type="nucleotide sequence ID" value="NZ_JAZHPZ010000012.1"/>
</dbReference>
<evidence type="ECO:0000256" key="3">
    <source>
        <dbReference type="ARBA" id="ARBA00023239"/>
    </source>
</evidence>
<protein>
    <submittedName>
        <fullName evidence="6">Phosphonopyruvate decarboxylase</fullName>
        <ecNumber evidence="6">4.1.1.82</ecNumber>
    </submittedName>
</protein>